<sequence length="243" mass="25526">MSTPTADWWRPPEKDGYGLHNRIMLSAALALSAVVVLVICLHLYFRYAVRRQRETRRFGNTTLSVPGAMDGPPRDSPSAGLHPSVISSLPTISYKKLLPANAAEESAAAAAAECAVCLCALEEGEVARLLPNCGHLFHVGCIDAWLATRSTCPVCRAEAKPKAPAAPAEPAPPPQKPSPAEATAPAAAAAAAAAAAEGTSGSCKDQEGGAASRLNASMRRMLSVGRSQRRSQTEHVVEDPERQ</sequence>
<dbReference type="AlphaFoldDB" id="A0A843VRJ0"/>
<evidence type="ECO:0000313" key="18">
    <source>
        <dbReference type="EMBL" id="MQL96170.1"/>
    </source>
</evidence>
<dbReference type="GO" id="GO:0016020">
    <property type="term" value="C:membrane"/>
    <property type="evidence" value="ECO:0007669"/>
    <property type="project" value="UniProtKB-SubCell"/>
</dbReference>
<keyword evidence="19" id="KW-1185">Reference proteome</keyword>
<dbReference type="PANTHER" id="PTHR14155:SF627">
    <property type="entry name" value="OS06G0192800 PROTEIN"/>
    <property type="match status" value="1"/>
</dbReference>
<keyword evidence="8 14" id="KW-0863">Zinc-finger</keyword>
<dbReference type="OrthoDB" id="687730at2759"/>
<dbReference type="PANTHER" id="PTHR14155">
    <property type="entry name" value="RING FINGER DOMAIN-CONTAINING"/>
    <property type="match status" value="1"/>
</dbReference>
<dbReference type="Pfam" id="PF13639">
    <property type="entry name" value="zf-RING_2"/>
    <property type="match status" value="1"/>
</dbReference>
<comment type="caution">
    <text evidence="18">The sequence shown here is derived from an EMBL/GenBank/DDBJ whole genome shotgun (WGS) entry which is preliminary data.</text>
</comment>
<proteinExistence type="inferred from homology"/>
<name>A0A843VRJ0_COLES</name>
<evidence type="ECO:0000259" key="17">
    <source>
        <dbReference type="PROSITE" id="PS50089"/>
    </source>
</evidence>
<evidence type="ECO:0000256" key="6">
    <source>
        <dbReference type="ARBA" id="ARBA00022692"/>
    </source>
</evidence>
<evidence type="ECO:0000256" key="9">
    <source>
        <dbReference type="ARBA" id="ARBA00022786"/>
    </source>
</evidence>
<comment type="catalytic activity">
    <reaction evidence="1">
        <text>S-ubiquitinyl-[E2 ubiquitin-conjugating enzyme]-L-cysteine + [acceptor protein]-L-lysine = [E2 ubiquitin-conjugating enzyme]-L-cysteine + N(6)-ubiquitinyl-[acceptor protein]-L-lysine.</text>
        <dbReference type="EC" id="2.3.2.27"/>
    </reaction>
</comment>
<feature type="region of interest" description="Disordered" evidence="15">
    <location>
        <begin position="62"/>
        <end position="82"/>
    </location>
</feature>
<evidence type="ECO:0000256" key="8">
    <source>
        <dbReference type="ARBA" id="ARBA00022771"/>
    </source>
</evidence>
<dbReference type="EC" id="2.3.2.27" evidence="4"/>
<dbReference type="GO" id="GO:0008270">
    <property type="term" value="F:zinc ion binding"/>
    <property type="evidence" value="ECO:0007669"/>
    <property type="project" value="UniProtKB-KW"/>
</dbReference>
<protein>
    <recommendedName>
        <fullName evidence="4">RING-type E3 ubiquitin transferase</fullName>
        <ecNumber evidence="4">2.3.2.27</ecNumber>
    </recommendedName>
</protein>
<evidence type="ECO:0000256" key="12">
    <source>
        <dbReference type="ARBA" id="ARBA00023136"/>
    </source>
</evidence>
<feature type="region of interest" description="Disordered" evidence="15">
    <location>
        <begin position="163"/>
        <end position="243"/>
    </location>
</feature>
<evidence type="ECO:0000256" key="10">
    <source>
        <dbReference type="ARBA" id="ARBA00022833"/>
    </source>
</evidence>
<accession>A0A843VRJ0</accession>
<comment type="pathway">
    <text evidence="3">Protein modification; protein ubiquitination.</text>
</comment>
<keyword evidence="7" id="KW-0479">Metal-binding</keyword>
<keyword evidence="10" id="KW-0862">Zinc</keyword>
<evidence type="ECO:0000256" key="11">
    <source>
        <dbReference type="ARBA" id="ARBA00022989"/>
    </source>
</evidence>
<feature type="transmembrane region" description="Helical" evidence="16">
    <location>
        <begin position="23"/>
        <end position="45"/>
    </location>
</feature>
<dbReference type="FunFam" id="3.30.40.10:FF:000187">
    <property type="entry name" value="E3 ubiquitin-protein ligase ATL6"/>
    <property type="match status" value="1"/>
</dbReference>
<evidence type="ECO:0000256" key="15">
    <source>
        <dbReference type="SAM" id="MobiDB-lite"/>
    </source>
</evidence>
<dbReference type="InterPro" id="IPR013083">
    <property type="entry name" value="Znf_RING/FYVE/PHD"/>
</dbReference>
<dbReference type="Gene3D" id="3.30.40.10">
    <property type="entry name" value="Zinc/RING finger domain, C3HC4 (zinc finger)"/>
    <property type="match status" value="1"/>
</dbReference>
<evidence type="ECO:0000256" key="16">
    <source>
        <dbReference type="SAM" id="Phobius"/>
    </source>
</evidence>
<comment type="subcellular location">
    <subcellularLocation>
        <location evidence="2">Membrane</location>
        <topology evidence="2">Single-pass membrane protein</topology>
    </subcellularLocation>
</comment>
<feature type="compositionally biased region" description="Low complexity" evidence="15">
    <location>
        <begin position="178"/>
        <end position="201"/>
    </location>
</feature>
<dbReference type="SUPFAM" id="SSF57850">
    <property type="entry name" value="RING/U-box"/>
    <property type="match status" value="1"/>
</dbReference>
<comment type="similarity">
    <text evidence="13">Belongs to the RING-type zinc finger family. ATL subfamily.</text>
</comment>
<evidence type="ECO:0000256" key="2">
    <source>
        <dbReference type="ARBA" id="ARBA00004167"/>
    </source>
</evidence>
<evidence type="ECO:0000313" key="19">
    <source>
        <dbReference type="Proteomes" id="UP000652761"/>
    </source>
</evidence>
<dbReference type="Proteomes" id="UP000652761">
    <property type="component" value="Unassembled WGS sequence"/>
</dbReference>
<reference evidence="18" key="1">
    <citation type="submission" date="2017-07" db="EMBL/GenBank/DDBJ databases">
        <title>Taro Niue Genome Assembly and Annotation.</title>
        <authorList>
            <person name="Atibalentja N."/>
            <person name="Keating K."/>
            <person name="Fields C.J."/>
        </authorList>
    </citation>
    <scope>NUCLEOTIDE SEQUENCE</scope>
    <source>
        <strain evidence="18">Niue_2</strain>
        <tissue evidence="18">Leaf</tissue>
    </source>
</reference>
<keyword evidence="6 16" id="KW-0812">Transmembrane</keyword>
<evidence type="ECO:0000256" key="4">
    <source>
        <dbReference type="ARBA" id="ARBA00012483"/>
    </source>
</evidence>
<dbReference type="PROSITE" id="PS50089">
    <property type="entry name" value="ZF_RING_2"/>
    <property type="match status" value="1"/>
</dbReference>
<keyword evidence="5" id="KW-0808">Transferase</keyword>
<dbReference type="SMART" id="SM00184">
    <property type="entry name" value="RING"/>
    <property type="match status" value="1"/>
</dbReference>
<evidence type="ECO:0000256" key="14">
    <source>
        <dbReference type="PROSITE-ProRule" id="PRU00175"/>
    </source>
</evidence>
<keyword evidence="9" id="KW-0833">Ubl conjugation pathway</keyword>
<keyword evidence="12 16" id="KW-0472">Membrane</keyword>
<organism evidence="18 19">
    <name type="scientific">Colocasia esculenta</name>
    <name type="common">Wild taro</name>
    <name type="synonym">Arum esculentum</name>
    <dbReference type="NCBI Taxonomy" id="4460"/>
    <lineage>
        <taxon>Eukaryota</taxon>
        <taxon>Viridiplantae</taxon>
        <taxon>Streptophyta</taxon>
        <taxon>Embryophyta</taxon>
        <taxon>Tracheophyta</taxon>
        <taxon>Spermatophyta</taxon>
        <taxon>Magnoliopsida</taxon>
        <taxon>Liliopsida</taxon>
        <taxon>Araceae</taxon>
        <taxon>Aroideae</taxon>
        <taxon>Colocasieae</taxon>
        <taxon>Colocasia</taxon>
    </lineage>
</organism>
<evidence type="ECO:0000256" key="3">
    <source>
        <dbReference type="ARBA" id="ARBA00004906"/>
    </source>
</evidence>
<feature type="compositionally biased region" description="Pro residues" evidence="15">
    <location>
        <begin position="167"/>
        <end position="177"/>
    </location>
</feature>
<dbReference type="InterPro" id="IPR001841">
    <property type="entry name" value="Znf_RING"/>
</dbReference>
<gene>
    <name evidence="18" type="ORF">Taro_028846</name>
</gene>
<dbReference type="InterPro" id="IPR053238">
    <property type="entry name" value="RING-H2_zinc_finger"/>
</dbReference>
<evidence type="ECO:0000256" key="5">
    <source>
        <dbReference type="ARBA" id="ARBA00022679"/>
    </source>
</evidence>
<feature type="domain" description="RING-type" evidence="17">
    <location>
        <begin position="114"/>
        <end position="156"/>
    </location>
</feature>
<evidence type="ECO:0000256" key="7">
    <source>
        <dbReference type="ARBA" id="ARBA00022723"/>
    </source>
</evidence>
<feature type="compositionally biased region" description="Basic and acidic residues" evidence="15">
    <location>
        <begin position="231"/>
        <end position="243"/>
    </location>
</feature>
<keyword evidence="11 16" id="KW-1133">Transmembrane helix</keyword>
<dbReference type="EMBL" id="NMUH01001884">
    <property type="protein sequence ID" value="MQL96170.1"/>
    <property type="molecule type" value="Genomic_DNA"/>
</dbReference>
<evidence type="ECO:0000256" key="13">
    <source>
        <dbReference type="ARBA" id="ARBA00024209"/>
    </source>
</evidence>
<dbReference type="GO" id="GO:0061630">
    <property type="term" value="F:ubiquitin protein ligase activity"/>
    <property type="evidence" value="ECO:0007669"/>
    <property type="project" value="UniProtKB-EC"/>
</dbReference>
<evidence type="ECO:0000256" key="1">
    <source>
        <dbReference type="ARBA" id="ARBA00000900"/>
    </source>
</evidence>